<dbReference type="AlphaFoldDB" id="A8I4D0"/>
<evidence type="ECO:0000256" key="1">
    <source>
        <dbReference type="ARBA" id="ARBA00004167"/>
    </source>
</evidence>
<evidence type="ECO:0000256" key="5">
    <source>
        <dbReference type="SAM" id="SignalP"/>
    </source>
</evidence>
<dbReference type="GO" id="GO:0016020">
    <property type="term" value="C:membrane"/>
    <property type="evidence" value="ECO:0007669"/>
    <property type="project" value="UniProtKB-SubCell"/>
</dbReference>
<keyword evidence="3" id="KW-1133">Transmembrane helix</keyword>
<dbReference type="STRING" id="438753.AZC_1717"/>
<keyword evidence="5" id="KW-0732">Signal</keyword>
<feature type="domain" description="TonB C-terminal" evidence="6">
    <location>
        <begin position="29"/>
        <end position="126"/>
    </location>
</feature>
<reference evidence="7 8" key="5">
    <citation type="journal article" date="2010" name="Appl. Environ. Microbiol.">
        <title>phrR-like gene praR of Azorhizobium caulinodans ORS571 is essential for symbiosis with Sesbania rostrata and is involved in expression of reb genes.</title>
        <authorList>
            <person name="Akiba N."/>
            <person name="Aono T."/>
            <person name="Toyazaki H."/>
            <person name="Sato S."/>
            <person name="Oyaizu H."/>
        </authorList>
    </citation>
    <scope>NUCLEOTIDE SEQUENCE [LARGE SCALE GENOMIC DNA]</scope>
    <source>
        <strain evidence="8">ATCC 43989 / DSM 5975 / JCM 20966 / LMG 6465 / NBRC 14845 / NCIMB 13405 / ORS 571</strain>
    </source>
</reference>
<reference evidence="7 8" key="6">
    <citation type="journal article" date="2011" name="Appl. Environ. Microbiol.">
        <title>Involvement of the azorhizobial chromosome partition gene (parA) in the onset of bacteroid differentiation during Sesbania rostrata stem nodule development.</title>
        <authorList>
            <person name="Liu CT."/>
            <person name="Lee KB."/>
            <person name="Wang YS."/>
            <person name="Peng MH."/>
            <person name="Lee KT."/>
            <person name="Suzuki S."/>
            <person name="Suzuki T."/>
            <person name="Oyaizu H."/>
        </authorList>
    </citation>
    <scope>NUCLEOTIDE SEQUENCE [LARGE SCALE GENOMIC DNA]</scope>
    <source>
        <strain evidence="8">ATCC 43989 / DSM 5975 / JCM 20966 / LMG 6465 / NBRC 14845 / NCIMB 13405 / ORS 571</strain>
    </source>
</reference>
<evidence type="ECO:0000259" key="6">
    <source>
        <dbReference type="PROSITE" id="PS52015"/>
    </source>
</evidence>
<dbReference type="NCBIfam" id="TIGR01352">
    <property type="entry name" value="tonB_Cterm"/>
    <property type="match status" value="1"/>
</dbReference>
<reference evidence="7 8" key="1">
    <citation type="journal article" date="2007" name="Appl. Environ. Microbiol.">
        <title>Rhizobial factors required for stem nodule maturation and maintenance in Sesbania rostrata-Azorhizobium caulinodans ORS571 symbiosis.</title>
        <authorList>
            <person name="Suzuki S."/>
            <person name="Aono T."/>
            <person name="Lee KB."/>
            <person name="Suzuki T."/>
            <person name="Liu CT."/>
            <person name="Miwa H."/>
            <person name="Wakao S."/>
            <person name="Iki T."/>
            <person name="Oyaizu H."/>
        </authorList>
    </citation>
    <scope>NUCLEOTIDE SEQUENCE [LARGE SCALE GENOMIC DNA]</scope>
    <source>
        <strain evidence="8">ATCC 43989 / DSM 5975 / JCM 20966 / LMG 6465 / NBRC 14845 / NCIMB 13405 / ORS 571</strain>
    </source>
</reference>
<proteinExistence type="predicted"/>
<keyword evidence="8" id="KW-1185">Reference proteome</keyword>
<dbReference type="EMBL" id="AP009384">
    <property type="protein sequence ID" value="BAF87715.1"/>
    <property type="molecule type" value="Genomic_DNA"/>
</dbReference>
<dbReference type="Proteomes" id="UP000000270">
    <property type="component" value="Chromosome"/>
</dbReference>
<dbReference type="Pfam" id="PF13103">
    <property type="entry name" value="TonB_2"/>
    <property type="match status" value="1"/>
</dbReference>
<dbReference type="eggNOG" id="COG0810">
    <property type="taxonomic scope" value="Bacteria"/>
</dbReference>
<evidence type="ECO:0000313" key="7">
    <source>
        <dbReference type="EMBL" id="BAF87715.1"/>
    </source>
</evidence>
<dbReference type="RefSeq" id="WP_012170245.1">
    <property type="nucleotide sequence ID" value="NC_009937.1"/>
</dbReference>
<evidence type="ECO:0000256" key="4">
    <source>
        <dbReference type="ARBA" id="ARBA00023136"/>
    </source>
</evidence>
<dbReference type="InterPro" id="IPR037682">
    <property type="entry name" value="TonB_C"/>
</dbReference>
<feature type="chain" id="PRO_5002723336" description="TonB C-terminal domain-containing protein" evidence="5">
    <location>
        <begin position="21"/>
        <end position="139"/>
    </location>
</feature>
<gene>
    <name evidence="7" type="ordered locus">AZC_1717</name>
</gene>
<evidence type="ECO:0000256" key="3">
    <source>
        <dbReference type="ARBA" id="ARBA00022989"/>
    </source>
</evidence>
<evidence type="ECO:0000256" key="2">
    <source>
        <dbReference type="ARBA" id="ARBA00022692"/>
    </source>
</evidence>
<dbReference type="SUPFAM" id="SSF74653">
    <property type="entry name" value="TolA/TonB C-terminal domain"/>
    <property type="match status" value="1"/>
</dbReference>
<accession>A8I4D0</accession>
<reference evidence="7 8" key="3">
    <citation type="journal article" date="2008" name="BMC Genomics">
        <title>The genome of the versatile nitrogen fixer Azorhizobium caulinodans ORS571.</title>
        <authorList>
            <person name="Lee KB."/>
            <person name="Backer P.D."/>
            <person name="Aono T."/>
            <person name="Liu CT."/>
            <person name="Suzuki S."/>
            <person name="Suzuki T."/>
            <person name="Kaneko T."/>
            <person name="Yamada M."/>
            <person name="Tabata S."/>
            <person name="Kupfer D.M."/>
            <person name="Najar F.Z."/>
            <person name="Wiley G.B."/>
            <person name="Roe B."/>
            <person name="Binnewies T.T."/>
            <person name="Ussery D.W."/>
            <person name="D'Haeze W."/>
            <person name="Herder J.D."/>
            <person name="Gevers D."/>
            <person name="Vereecke D."/>
            <person name="Holsters M."/>
            <person name="Oyaizu H."/>
        </authorList>
    </citation>
    <scope>NUCLEOTIDE SEQUENCE [LARGE SCALE GENOMIC DNA]</scope>
    <source>
        <strain evidence="8">ATCC 43989 / DSM 5975 / JCM 20966 / LMG 6465 / NBRC 14845 / NCIMB 13405 / ORS 571</strain>
    </source>
</reference>
<feature type="signal peptide" evidence="5">
    <location>
        <begin position="1"/>
        <end position="20"/>
    </location>
</feature>
<keyword evidence="4" id="KW-0472">Membrane</keyword>
<dbReference type="HOGENOM" id="CLU_1841019_0_0_5"/>
<name>A8I4D0_AZOC5</name>
<dbReference type="Gene3D" id="3.30.1150.10">
    <property type="match status" value="1"/>
</dbReference>
<comment type="subcellular location">
    <subcellularLocation>
        <location evidence="1">Membrane</location>
        <topology evidence="1">Single-pass membrane protein</topology>
    </subcellularLocation>
</comment>
<protein>
    <recommendedName>
        <fullName evidence="6">TonB C-terminal domain-containing protein</fullName>
    </recommendedName>
</protein>
<dbReference type="PROSITE" id="PS52015">
    <property type="entry name" value="TONB_CTD"/>
    <property type="match status" value="1"/>
</dbReference>
<reference evidence="7 8" key="4">
    <citation type="journal article" date="2009" name="Appl. Environ. Microbiol.">
        <title>Comparative genome-wide transcriptional profiling of Azorhizobium caulinodans ORS571 grown under free-living and symbiotic conditions.</title>
        <authorList>
            <person name="Tsukada S."/>
            <person name="Aono T."/>
            <person name="Akiba N."/>
            <person name="Lee KB."/>
            <person name="Liu CT."/>
            <person name="Toyazaki H."/>
            <person name="Oyaizu H."/>
        </authorList>
    </citation>
    <scope>NUCLEOTIDE SEQUENCE [LARGE SCALE GENOMIC DNA]</scope>
    <source>
        <strain evidence="8">ATCC 43989 / DSM 5975 / JCM 20966 / LMG 6465 / NBRC 14845 / NCIMB 13405 / ORS 571</strain>
    </source>
</reference>
<evidence type="ECO:0000313" key="8">
    <source>
        <dbReference type="Proteomes" id="UP000000270"/>
    </source>
</evidence>
<dbReference type="GO" id="GO:0055085">
    <property type="term" value="P:transmembrane transport"/>
    <property type="evidence" value="ECO:0007669"/>
    <property type="project" value="InterPro"/>
</dbReference>
<dbReference type="KEGG" id="azc:AZC_1717"/>
<reference evidence="8" key="2">
    <citation type="submission" date="2007-04" db="EMBL/GenBank/DDBJ databases">
        <title>Complete genome sequence of the nitrogen-fixing bacterium Azorhizobium caulinodans ORS571.</title>
        <authorList>
            <person name="Lee K.B."/>
            <person name="Backer P.D."/>
            <person name="Aono T."/>
            <person name="Liu C.T."/>
            <person name="Suzuki S."/>
            <person name="Suzuki T."/>
            <person name="Kaneko T."/>
            <person name="Yamada M."/>
            <person name="Tabata S."/>
            <person name="Kupfer D.M."/>
            <person name="Najar F.Z."/>
            <person name="Wiley G.B."/>
            <person name="Roe B."/>
            <person name="Binnewies T."/>
            <person name="Ussery D."/>
            <person name="Vereecke D."/>
            <person name="Gevers D."/>
            <person name="Holsters M."/>
            <person name="Oyaizu H."/>
        </authorList>
    </citation>
    <scope>NUCLEOTIDE SEQUENCE [LARGE SCALE GENOMIC DNA]</scope>
    <source>
        <strain evidence="8">ATCC 43989 / DSM 5975 / JCM 20966 / LMG 6465 / NBRC 14845 / NCIMB 13405 / ORS 571</strain>
    </source>
</reference>
<sequence length="139" mass="15441">MLRFLLSALVLGVCVTAAQAEDLPQTVAQWRQAAWTRLAQLSNIPPEVVDKPGTYQAEVTIIVRRDGSVARSELAQSCGKDELDENALRLAHMASPLPPLPPDMPFATMSVTLPVVYAYPPRPPRTVRELRRLRKDISR</sequence>
<keyword evidence="2" id="KW-0812">Transmembrane</keyword>
<dbReference type="InterPro" id="IPR006260">
    <property type="entry name" value="TonB/TolA_C"/>
</dbReference>
<organism evidence="7 8">
    <name type="scientific">Azorhizobium caulinodans (strain ATCC 43989 / DSM 5975 / JCM 20966 / LMG 6465 / NBRC 14845 / NCIMB 13405 / ORS 571)</name>
    <dbReference type="NCBI Taxonomy" id="438753"/>
    <lineage>
        <taxon>Bacteria</taxon>
        <taxon>Pseudomonadati</taxon>
        <taxon>Pseudomonadota</taxon>
        <taxon>Alphaproteobacteria</taxon>
        <taxon>Hyphomicrobiales</taxon>
        <taxon>Xanthobacteraceae</taxon>
        <taxon>Azorhizobium</taxon>
    </lineage>
</organism>